<accession>A0ABW1YQ18</accession>
<protein>
    <recommendedName>
        <fullName evidence="4">Secreted protein</fullName>
    </recommendedName>
</protein>
<evidence type="ECO:0000256" key="1">
    <source>
        <dbReference type="SAM" id="SignalP"/>
    </source>
</evidence>
<gene>
    <name evidence="2" type="ORF">ACFQBM_09600</name>
</gene>
<dbReference type="EMBL" id="JBHSVR010000001">
    <property type="protein sequence ID" value="MFC6633535.1"/>
    <property type="molecule type" value="Genomic_DNA"/>
</dbReference>
<name>A0ABW1YQ18_9GAMM</name>
<feature type="chain" id="PRO_5046164550" description="Secreted protein" evidence="1">
    <location>
        <begin position="22"/>
        <end position="72"/>
    </location>
</feature>
<sequence length="72" mass="8291">MRAIKRWLWNLLIALDQLANALLGGDPDETISSRMGKAVREERCVLCRFLCDLLHRIDPNHCQKSIEEDEGL</sequence>
<keyword evidence="3" id="KW-1185">Reference proteome</keyword>
<organism evidence="2 3">
    <name type="scientific">Microbulbifer taiwanensis</name>
    <dbReference type="NCBI Taxonomy" id="986746"/>
    <lineage>
        <taxon>Bacteria</taxon>
        <taxon>Pseudomonadati</taxon>
        <taxon>Pseudomonadota</taxon>
        <taxon>Gammaproteobacteria</taxon>
        <taxon>Cellvibrionales</taxon>
        <taxon>Microbulbiferaceae</taxon>
        <taxon>Microbulbifer</taxon>
    </lineage>
</organism>
<dbReference type="RefSeq" id="WP_226865103.1">
    <property type="nucleotide sequence ID" value="NZ_JACZFR010000035.1"/>
</dbReference>
<keyword evidence="1" id="KW-0732">Signal</keyword>
<feature type="signal peptide" evidence="1">
    <location>
        <begin position="1"/>
        <end position="21"/>
    </location>
</feature>
<dbReference type="Proteomes" id="UP001596425">
    <property type="component" value="Unassembled WGS sequence"/>
</dbReference>
<reference evidence="3" key="1">
    <citation type="journal article" date="2019" name="Int. J. Syst. Evol. Microbiol.">
        <title>The Global Catalogue of Microorganisms (GCM) 10K type strain sequencing project: providing services to taxonomists for standard genome sequencing and annotation.</title>
        <authorList>
            <consortium name="The Broad Institute Genomics Platform"/>
            <consortium name="The Broad Institute Genome Sequencing Center for Infectious Disease"/>
            <person name="Wu L."/>
            <person name="Ma J."/>
        </authorList>
    </citation>
    <scope>NUCLEOTIDE SEQUENCE [LARGE SCALE GENOMIC DNA]</scope>
    <source>
        <strain evidence="3">CGMCC 1.13718</strain>
    </source>
</reference>
<proteinExistence type="predicted"/>
<comment type="caution">
    <text evidence="2">The sequence shown here is derived from an EMBL/GenBank/DDBJ whole genome shotgun (WGS) entry which is preliminary data.</text>
</comment>
<evidence type="ECO:0008006" key="4">
    <source>
        <dbReference type="Google" id="ProtNLM"/>
    </source>
</evidence>
<evidence type="ECO:0000313" key="2">
    <source>
        <dbReference type="EMBL" id="MFC6633535.1"/>
    </source>
</evidence>
<evidence type="ECO:0000313" key="3">
    <source>
        <dbReference type="Proteomes" id="UP001596425"/>
    </source>
</evidence>